<accession>A0AA37SD04</accession>
<dbReference type="CDD" id="cd01427">
    <property type="entry name" value="HAD_like"/>
    <property type="match status" value="1"/>
</dbReference>
<dbReference type="Proteomes" id="UP001161389">
    <property type="component" value="Unassembled WGS sequence"/>
</dbReference>
<dbReference type="InterPro" id="IPR036412">
    <property type="entry name" value="HAD-like_sf"/>
</dbReference>
<dbReference type="SFLD" id="SFLDS00003">
    <property type="entry name" value="Haloacid_Dehalogenase"/>
    <property type="match status" value="1"/>
</dbReference>
<dbReference type="Pfam" id="PF00702">
    <property type="entry name" value="Hydrolase"/>
    <property type="match status" value="1"/>
</dbReference>
<dbReference type="RefSeq" id="WP_284382566.1">
    <property type="nucleotide sequence ID" value="NZ_BSNM01000016.1"/>
</dbReference>
<evidence type="ECO:0000313" key="1">
    <source>
        <dbReference type="EMBL" id="GLQ32540.1"/>
    </source>
</evidence>
<protein>
    <submittedName>
        <fullName evidence="1">Hydrolase</fullName>
    </submittedName>
</protein>
<dbReference type="GO" id="GO:0016787">
    <property type="term" value="F:hydrolase activity"/>
    <property type="evidence" value="ECO:0007669"/>
    <property type="project" value="UniProtKB-KW"/>
</dbReference>
<keyword evidence="2" id="KW-1185">Reference proteome</keyword>
<dbReference type="Gene3D" id="3.40.50.1000">
    <property type="entry name" value="HAD superfamily/HAD-like"/>
    <property type="match status" value="1"/>
</dbReference>
<evidence type="ECO:0000313" key="2">
    <source>
        <dbReference type="Proteomes" id="UP001161389"/>
    </source>
</evidence>
<dbReference type="AlphaFoldDB" id="A0AA37SD04"/>
<keyword evidence="1" id="KW-0378">Hydrolase</keyword>
<dbReference type="NCBIfam" id="TIGR01509">
    <property type="entry name" value="HAD-SF-IA-v3"/>
    <property type="match status" value="1"/>
</dbReference>
<comment type="caution">
    <text evidence="1">The sequence shown here is derived from an EMBL/GenBank/DDBJ whole genome shotgun (WGS) entry which is preliminary data.</text>
</comment>
<organism evidence="1 2">
    <name type="scientific">Litoribrevibacter albus</name>
    <dbReference type="NCBI Taxonomy" id="1473156"/>
    <lineage>
        <taxon>Bacteria</taxon>
        <taxon>Pseudomonadati</taxon>
        <taxon>Pseudomonadota</taxon>
        <taxon>Gammaproteobacteria</taxon>
        <taxon>Oceanospirillales</taxon>
        <taxon>Oceanospirillaceae</taxon>
        <taxon>Litoribrevibacter</taxon>
    </lineage>
</organism>
<dbReference type="InterPro" id="IPR023214">
    <property type="entry name" value="HAD_sf"/>
</dbReference>
<dbReference type="NCBIfam" id="NF011564">
    <property type="entry name" value="PRK14988.1"/>
    <property type="match status" value="1"/>
</dbReference>
<dbReference type="SFLD" id="SFLDG01129">
    <property type="entry name" value="C1.5:_HAD__Beta-PGM__Phosphata"/>
    <property type="match status" value="1"/>
</dbReference>
<dbReference type="SUPFAM" id="SSF56784">
    <property type="entry name" value="HAD-like"/>
    <property type="match status" value="1"/>
</dbReference>
<gene>
    <name evidence="1" type="ORF">GCM10007876_30190</name>
</gene>
<name>A0AA37SD04_9GAMM</name>
<dbReference type="PANTHER" id="PTHR43611">
    <property type="entry name" value="ALPHA-D-GLUCOSE 1-PHOSPHATE PHOSPHATASE"/>
    <property type="match status" value="1"/>
</dbReference>
<dbReference type="PANTHER" id="PTHR43611:SF3">
    <property type="entry name" value="FLAVIN MONONUCLEOTIDE HYDROLASE 1, CHLOROPLATIC"/>
    <property type="match status" value="1"/>
</dbReference>
<sequence>MPSSSTASVNWDQIDTVLLDMDGTLLDLHFDNHFWLNHVPMRYAELQGITLEQSNAELVETFDAYRGRLEWYCLDFWSEQLKLDIAALKKEVEHLIAIRPGVEQFLQQLSESHKRAVLVTNAHQGSLSLKLANTNIDRYLDMVICSHDFGKPKEDRSFWQSLQTVESFDPERTLFVDDSESVLDSASDYGIRHLRAIVKPDSKQPENFDRRYPAILDFSDLLPIY</sequence>
<reference evidence="1" key="2">
    <citation type="submission" date="2023-01" db="EMBL/GenBank/DDBJ databases">
        <title>Draft genome sequence of Litoribrevibacter albus strain NBRC 110071.</title>
        <authorList>
            <person name="Sun Q."/>
            <person name="Mori K."/>
        </authorList>
    </citation>
    <scope>NUCLEOTIDE SEQUENCE</scope>
    <source>
        <strain evidence="1">NBRC 110071</strain>
    </source>
</reference>
<reference evidence="1" key="1">
    <citation type="journal article" date="2014" name="Int. J. Syst. Evol. Microbiol.">
        <title>Complete genome sequence of Corynebacterium casei LMG S-19264T (=DSM 44701T), isolated from a smear-ripened cheese.</title>
        <authorList>
            <consortium name="US DOE Joint Genome Institute (JGI-PGF)"/>
            <person name="Walter F."/>
            <person name="Albersmeier A."/>
            <person name="Kalinowski J."/>
            <person name="Ruckert C."/>
        </authorList>
    </citation>
    <scope>NUCLEOTIDE SEQUENCE</scope>
    <source>
        <strain evidence="1">NBRC 110071</strain>
    </source>
</reference>
<proteinExistence type="predicted"/>
<dbReference type="InterPro" id="IPR006439">
    <property type="entry name" value="HAD-SF_hydro_IA"/>
</dbReference>
<dbReference type="EMBL" id="BSNM01000016">
    <property type="protein sequence ID" value="GLQ32540.1"/>
    <property type="molecule type" value="Genomic_DNA"/>
</dbReference>